<evidence type="ECO:0000313" key="16">
    <source>
        <dbReference type="EMBL" id="KAF7682228.1"/>
    </source>
</evidence>
<evidence type="ECO:0000256" key="9">
    <source>
        <dbReference type="ARBA" id="ARBA00022801"/>
    </source>
</evidence>
<dbReference type="InterPro" id="IPR003323">
    <property type="entry name" value="OTU_dom"/>
</dbReference>
<evidence type="ECO:0000256" key="14">
    <source>
        <dbReference type="SAM" id="MobiDB-lite"/>
    </source>
</evidence>
<dbReference type="GO" id="GO:0004843">
    <property type="term" value="F:cysteine-type deubiquitinase activity"/>
    <property type="evidence" value="ECO:0007669"/>
    <property type="project" value="UniProtKB-UniRule"/>
</dbReference>
<reference evidence="16" key="1">
    <citation type="submission" date="2020-01" db="EMBL/GenBank/DDBJ databases">
        <authorList>
            <person name="Feng Z.H.Z."/>
        </authorList>
    </citation>
    <scope>NUCLEOTIDE SEQUENCE</scope>
    <source>
        <strain evidence="16">CBS107.38</strain>
    </source>
</reference>
<evidence type="ECO:0000313" key="17">
    <source>
        <dbReference type="Proteomes" id="UP000596902"/>
    </source>
</evidence>
<evidence type="ECO:0000256" key="11">
    <source>
        <dbReference type="ARBA" id="ARBA00022833"/>
    </source>
</evidence>
<evidence type="ECO:0000256" key="3">
    <source>
        <dbReference type="ARBA" id="ARBA00005641"/>
    </source>
</evidence>
<dbReference type="InterPro" id="IPR001547">
    <property type="entry name" value="Glyco_hydro_5"/>
</dbReference>
<dbReference type="GO" id="GO:0030968">
    <property type="term" value="P:endoplasmic reticulum unfolded protein response"/>
    <property type="evidence" value="ECO:0007669"/>
    <property type="project" value="TreeGrafter"/>
</dbReference>
<evidence type="ECO:0000259" key="15">
    <source>
        <dbReference type="PROSITE" id="PS50802"/>
    </source>
</evidence>
<dbReference type="RefSeq" id="XP_038792107.1">
    <property type="nucleotide sequence ID" value="XM_038926251.1"/>
</dbReference>
<comment type="function">
    <text evidence="13">Hydrolase that can remove conjugated ubiquitin from proteins and may therefore play an important regulatory role at the level of protein turnover by preventing degradation.</text>
</comment>
<dbReference type="EMBL" id="JAAABM010000001">
    <property type="protein sequence ID" value="KAF7682228.1"/>
    <property type="molecule type" value="Genomic_DNA"/>
</dbReference>
<dbReference type="Pfam" id="PF00150">
    <property type="entry name" value="Cellulase"/>
    <property type="match status" value="1"/>
</dbReference>
<dbReference type="GO" id="GO:0004553">
    <property type="term" value="F:hydrolase activity, hydrolyzing O-glycosyl compounds"/>
    <property type="evidence" value="ECO:0007669"/>
    <property type="project" value="InterPro"/>
</dbReference>
<feature type="compositionally biased region" description="Polar residues" evidence="14">
    <location>
        <begin position="94"/>
        <end position="114"/>
    </location>
</feature>
<evidence type="ECO:0000256" key="10">
    <source>
        <dbReference type="ARBA" id="ARBA00022807"/>
    </source>
</evidence>
<comment type="similarity">
    <text evidence="3">Belongs to the glycosyl hydrolase 5 (cellulase A) family.</text>
</comment>
<accession>A0A8H7BI10</accession>
<dbReference type="GO" id="GO:0016579">
    <property type="term" value="P:protein deubiquitination"/>
    <property type="evidence" value="ECO:0007669"/>
    <property type="project" value="TreeGrafter"/>
</dbReference>
<dbReference type="GO" id="GO:0000272">
    <property type="term" value="P:polysaccharide catabolic process"/>
    <property type="evidence" value="ECO:0007669"/>
    <property type="project" value="InterPro"/>
</dbReference>
<evidence type="ECO:0000256" key="12">
    <source>
        <dbReference type="ARBA" id="ARBA00023295"/>
    </source>
</evidence>
<dbReference type="PROSITE" id="PS50802">
    <property type="entry name" value="OTU"/>
    <property type="match status" value="1"/>
</dbReference>
<dbReference type="InterPro" id="IPR017853">
    <property type="entry name" value="GH"/>
</dbReference>
<dbReference type="Gene3D" id="3.20.20.80">
    <property type="entry name" value="Glycosidases"/>
    <property type="match status" value="1"/>
</dbReference>
<evidence type="ECO:0000256" key="4">
    <source>
        <dbReference type="ARBA" id="ARBA00022490"/>
    </source>
</evidence>
<dbReference type="EC" id="3.4.19.12" evidence="13"/>
<keyword evidence="8 13" id="KW-0833">Ubl conjugation pathway</keyword>
<keyword evidence="9 13" id="KW-0378">Hydrolase</keyword>
<gene>
    <name evidence="16" type="ORF">GT037_001204</name>
</gene>
<keyword evidence="7" id="KW-0863">Zinc-finger</keyword>
<dbReference type="GO" id="GO:0005829">
    <property type="term" value="C:cytosol"/>
    <property type="evidence" value="ECO:0007669"/>
    <property type="project" value="TreeGrafter"/>
</dbReference>
<comment type="catalytic activity">
    <reaction evidence="1 13">
        <text>Thiol-dependent hydrolysis of ester, thioester, amide, peptide and isopeptide bonds formed by the C-terminal Gly of ubiquitin (a 76-residue protein attached to proteins as an intracellular targeting signal).</text>
        <dbReference type="EC" id="3.4.19.12"/>
    </reaction>
</comment>
<comment type="subcellular location">
    <subcellularLocation>
        <location evidence="2 13">Cytoplasm</location>
    </subcellularLocation>
</comment>
<evidence type="ECO:0000256" key="8">
    <source>
        <dbReference type="ARBA" id="ARBA00022786"/>
    </source>
</evidence>
<feature type="domain" description="OTU" evidence="15">
    <location>
        <begin position="128"/>
        <end position="249"/>
    </location>
</feature>
<dbReference type="Pfam" id="PF02338">
    <property type="entry name" value="OTU"/>
    <property type="match status" value="1"/>
</dbReference>
<evidence type="ECO:0000256" key="6">
    <source>
        <dbReference type="ARBA" id="ARBA00022723"/>
    </source>
</evidence>
<dbReference type="InterPro" id="IPR038765">
    <property type="entry name" value="Papain-like_cys_pep_sf"/>
</dbReference>
<evidence type="ECO:0000256" key="13">
    <source>
        <dbReference type="RuleBase" id="RU367104"/>
    </source>
</evidence>
<dbReference type="Gene3D" id="3.10.20.90">
    <property type="entry name" value="Phosphatidylinositol 3-kinase Catalytic Subunit, Chain A, domain 1"/>
    <property type="match status" value="1"/>
</dbReference>
<evidence type="ECO:0000256" key="5">
    <source>
        <dbReference type="ARBA" id="ARBA00022670"/>
    </source>
</evidence>
<comment type="caution">
    <text evidence="16">The sequence shown here is derived from an EMBL/GenBank/DDBJ whole genome shotgun (WGS) entry which is preliminary data.</text>
</comment>
<feature type="compositionally biased region" description="Basic and acidic residues" evidence="14">
    <location>
        <begin position="84"/>
        <end position="93"/>
    </location>
</feature>
<dbReference type="GO" id="GO:0005634">
    <property type="term" value="C:nucleus"/>
    <property type="evidence" value="ECO:0007669"/>
    <property type="project" value="TreeGrafter"/>
</dbReference>
<dbReference type="GeneID" id="62199429"/>
<dbReference type="CDD" id="cd22745">
    <property type="entry name" value="OTU_OTU1"/>
    <property type="match status" value="1"/>
</dbReference>
<keyword evidence="4 13" id="KW-0963">Cytoplasm</keyword>
<keyword evidence="6" id="KW-0479">Metal-binding</keyword>
<dbReference type="FunFam" id="3.90.70.80:FF:000016">
    <property type="entry name" value="Putative ubiquitin thioesterase otu1"/>
    <property type="match status" value="1"/>
</dbReference>
<dbReference type="PANTHER" id="PTHR13312">
    <property type="entry name" value="HIV-INDUCED PROTEIN-7-LIKE PROTEASE"/>
    <property type="match status" value="1"/>
</dbReference>
<keyword evidence="17" id="KW-1185">Reference proteome</keyword>
<dbReference type="GO" id="GO:0008270">
    <property type="term" value="F:zinc ion binding"/>
    <property type="evidence" value="ECO:0007669"/>
    <property type="project" value="UniProtKB-KW"/>
</dbReference>
<dbReference type="Pfam" id="PF21403">
    <property type="entry name" value="OTU1_UBXL"/>
    <property type="match status" value="1"/>
</dbReference>
<dbReference type="PANTHER" id="PTHR13312:SF0">
    <property type="entry name" value="UBIQUITIN THIOESTERASE OTU1"/>
    <property type="match status" value="1"/>
</dbReference>
<dbReference type="AlphaFoldDB" id="A0A8H7BI10"/>
<keyword evidence="12" id="KW-0326">Glycosidase</keyword>
<evidence type="ECO:0000256" key="1">
    <source>
        <dbReference type="ARBA" id="ARBA00000707"/>
    </source>
</evidence>
<protein>
    <recommendedName>
        <fullName evidence="13">Ubiquitin thioesterase OTU</fullName>
        <ecNumber evidence="13">3.4.19.12</ecNumber>
    </recommendedName>
</protein>
<dbReference type="Proteomes" id="UP000596902">
    <property type="component" value="Unassembled WGS sequence"/>
</dbReference>
<proteinExistence type="inferred from homology"/>
<keyword evidence="5" id="KW-0645">Protease</keyword>
<evidence type="ECO:0000256" key="2">
    <source>
        <dbReference type="ARBA" id="ARBA00004496"/>
    </source>
</evidence>
<dbReference type="GO" id="GO:0036503">
    <property type="term" value="P:ERAD pathway"/>
    <property type="evidence" value="ECO:0007669"/>
    <property type="project" value="TreeGrafter"/>
</dbReference>
<keyword evidence="10 13" id="KW-0788">Thiol protease</keyword>
<name>A0A8H7BI10_9PLEO</name>
<dbReference type="SUPFAM" id="SSF51445">
    <property type="entry name" value="(Trans)glycosidases"/>
    <property type="match status" value="1"/>
</dbReference>
<organism evidence="16 17">
    <name type="scientific">Alternaria burnsii</name>
    <dbReference type="NCBI Taxonomy" id="1187904"/>
    <lineage>
        <taxon>Eukaryota</taxon>
        <taxon>Fungi</taxon>
        <taxon>Dikarya</taxon>
        <taxon>Ascomycota</taxon>
        <taxon>Pezizomycotina</taxon>
        <taxon>Dothideomycetes</taxon>
        <taxon>Pleosporomycetidae</taxon>
        <taxon>Pleosporales</taxon>
        <taxon>Pleosporineae</taxon>
        <taxon>Pleosporaceae</taxon>
        <taxon>Alternaria</taxon>
        <taxon>Alternaria sect. Alternaria</taxon>
    </lineage>
</organism>
<evidence type="ECO:0000256" key="7">
    <source>
        <dbReference type="ARBA" id="ARBA00022771"/>
    </source>
</evidence>
<dbReference type="Gene3D" id="3.90.70.80">
    <property type="match status" value="1"/>
</dbReference>
<dbReference type="SUPFAM" id="SSF54001">
    <property type="entry name" value="Cysteine proteinases"/>
    <property type="match status" value="1"/>
</dbReference>
<feature type="region of interest" description="Disordered" evidence="14">
    <location>
        <begin position="83"/>
        <end position="125"/>
    </location>
</feature>
<dbReference type="InterPro" id="IPR048857">
    <property type="entry name" value="OTU1_Ubl"/>
</dbReference>
<keyword evidence="11" id="KW-0862">Zinc</keyword>
<sequence length="878" mass="96476">MPIRIRLRAPNGTHTVSLNDDAAVSDLLSSISEKTELPLFELKWNHPPQPLDPSLYGMSTLLKDIDLKLNGASIIVIAQATGDPSERKQEHELQASTSQAAPLSLQRKQNSTLKDTPEVPVPDRGGTMVLRVMPDDNSCMFRAVGSAVLSDSLDSMTELRSMVAQAIQRDPEQYNEAILQRSPDEYCKWISYSDSWGGGIELSILSQEFDIEIASVNVQDNRVDRFNEGKQRRCILVYSGIHYDTIALVPRGVSPQDPSQDIKLFDAKDDVILEAARELCGQLQKAHYFTDTQKFDIKCNKCGWKGAGERGIAEQSGRRAEILLDRDHDRALFSPAALVSKFVAQRPEKRPALIFALIFEYACMFVSVLFQGPGTVTEGLRLNCVGAPDAAGVDHVRQAGALNVELKLSQTLSPAISCAVLKLMRVTAIVTAAVLASSATAAPTPGLISSILGLLTNDINKLFSSLGIHLHTDGANHGATVPFHDQCPFSIPAVDLSPIRHSHDINWGKGVNGGNFINWKTFKANGANLGGWLEKEQTHDPIWWSEVGGDGAPDEWTLCQNLGSKCASVFEERYASFINTTTIDQLANVGVNTLRIPLTYAAFIEVPGSQLHHGNQLKFLKTITDYAINKYGMHIIVGLHSLPGGVNNLDIGEALFHQAWFQNSSNLDYSFQAVDGVLNFIKQSGHVNAFTIAPINEASDNFAGFGSAAGLTINGTNWINTYFSGVLKKIAKVDKRIPMMIQDCFMGASYWAPFYDASENIVFDSHVYYFAAAGTYAGYVNPAVCGQAQYIAQETKFPVFVGEWSLQAMYNNTLDTRKTIFDTQRYAWNKYLAGGAFWNGVSYATAKVDGEGTQREYWSYIDLINQGVITKVTNESYC</sequence>
<reference evidence="16" key="2">
    <citation type="submission" date="2020-08" db="EMBL/GenBank/DDBJ databases">
        <title>Draft Genome Sequence of Cumin Blight Pathogen Alternaria burnsii.</title>
        <authorList>
            <person name="Feng Z."/>
        </authorList>
    </citation>
    <scope>NUCLEOTIDE SEQUENCE</scope>
    <source>
        <strain evidence="16">CBS107.38</strain>
    </source>
</reference>